<dbReference type="PANTHER" id="PTHR46323">
    <property type="entry name" value="BETA-GALACTOSIDASE"/>
    <property type="match status" value="1"/>
</dbReference>
<dbReference type="EMBL" id="JYDO01001183">
    <property type="protein sequence ID" value="KRZ64359.1"/>
    <property type="molecule type" value="Genomic_DNA"/>
</dbReference>
<dbReference type="GO" id="GO:0004565">
    <property type="term" value="F:beta-galactosidase activity"/>
    <property type="evidence" value="ECO:0007669"/>
    <property type="project" value="UniProtKB-EC"/>
</dbReference>
<keyword evidence="4" id="KW-0326">Glycosidase</keyword>
<keyword evidence="3" id="KW-0378">Hydrolase</keyword>
<keyword evidence="7" id="KW-1185">Reference proteome</keyword>
<evidence type="ECO:0000313" key="6">
    <source>
        <dbReference type="EMBL" id="KRZ64359.1"/>
    </source>
</evidence>
<evidence type="ECO:0000256" key="3">
    <source>
        <dbReference type="ARBA" id="ARBA00022801"/>
    </source>
</evidence>
<dbReference type="InterPro" id="IPR050347">
    <property type="entry name" value="Bact_Beta-galactosidase"/>
</dbReference>
<evidence type="ECO:0000256" key="4">
    <source>
        <dbReference type="ARBA" id="ARBA00023295"/>
    </source>
</evidence>
<dbReference type="Proteomes" id="UP000054843">
    <property type="component" value="Unassembled WGS sequence"/>
</dbReference>
<protein>
    <recommendedName>
        <fullName evidence="2">beta-galactosidase</fullName>
        <ecNumber evidence="2">3.2.1.23</ecNumber>
    </recommendedName>
</protein>
<feature type="domain" description="Glycoside hydrolase family 2 catalytic" evidence="5">
    <location>
        <begin position="1"/>
        <end position="131"/>
    </location>
</feature>
<dbReference type="GO" id="GO:0009341">
    <property type="term" value="C:beta-galactosidase complex"/>
    <property type="evidence" value="ECO:0007669"/>
    <property type="project" value="TreeGrafter"/>
</dbReference>
<dbReference type="EC" id="3.2.1.23" evidence="2"/>
<dbReference type="Pfam" id="PF02836">
    <property type="entry name" value="Glyco_hydro_2_C"/>
    <property type="match status" value="1"/>
</dbReference>
<dbReference type="STRING" id="268474.A0A0V1LY89"/>
<dbReference type="PANTHER" id="PTHR46323:SF2">
    <property type="entry name" value="BETA-GALACTOSIDASE"/>
    <property type="match status" value="1"/>
</dbReference>
<feature type="non-terminal residue" evidence="6">
    <location>
        <position position="131"/>
    </location>
</feature>
<evidence type="ECO:0000313" key="7">
    <source>
        <dbReference type="Proteomes" id="UP000054843"/>
    </source>
</evidence>
<dbReference type="AlphaFoldDB" id="A0A0V1LY89"/>
<dbReference type="SUPFAM" id="SSF51445">
    <property type="entry name" value="(Trans)glycosidases"/>
    <property type="match status" value="1"/>
</dbReference>
<name>A0A0V1LY89_9BILA</name>
<reference evidence="6 7" key="1">
    <citation type="submission" date="2015-01" db="EMBL/GenBank/DDBJ databases">
        <title>Evolution of Trichinella species and genotypes.</title>
        <authorList>
            <person name="Korhonen P.K."/>
            <person name="Edoardo P."/>
            <person name="Giuseppe L.R."/>
            <person name="Gasser R.B."/>
        </authorList>
    </citation>
    <scope>NUCLEOTIDE SEQUENCE [LARGE SCALE GENOMIC DNA]</scope>
    <source>
        <strain evidence="6">ISS1980</strain>
    </source>
</reference>
<comment type="catalytic activity">
    <reaction evidence="1">
        <text>Hydrolysis of terminal non-reducing beta-D-galactose residues in beta-D-galactosides.</text>
        <dbReference type="EC" id="3.2.1.23"/>
    </reaction>
</comment>
<evidence type="ECO:0000259" key="5">
    <source>
        <dbReference type="Pfam" id="PF02836"/>
    </source>
</evidence>
<gene>
    <name evidence="6" type="primary">LAC4</name>
    <name evidence="6" type="ORF">T10_7906</name>
</gene>
<accession>A0A0V1LY89</accession>
<sequence length="131" mass="15074">MVTKIRELDTSRPIHYEGDLEADTTDLYSRMYPLFETLDKFANQSEKPLILCEYGHAMGNSPGLLRQYQDYFYKYESLQGGFIWEWANHGLYVNKNGKAVYYYGGDFGENPHDGVFIMDGLVDSQHNPTPG</sequence>
<dbReference type="Gene3D" id="3.20.20.80">
    <property type="entry name" value="Glycosidases"/>
    <property type="match status" value="1"/>
</dbReference>
<organism evidence="6 7">
    <name type="scientific">Trichinella papuae</name>
    <dbReference type="NCBI Taxonomy" id="268474"/>
    <lineage>
        <taxon>Eukaryota</taxon>
        <taxon>Metazoa</taxon>
        <taxon>Ecdysozoa</taxon>
        <taxon>Nematoda</taxon>
        <taxon>Enoplea</taxon>
        <taxon>Dorylaimia</taxon>
        <taxon>Trichinellida</taxon>
        <taxon>Trichinellidae</taxon>
        <taxon>Trichinella</taxon>
    </lineage>
</organism>
<proteinExistence type="predicted"/>
<comment type="caution">
    <text evidence="6">The sequence shown here is derived from an EMBL/GenBank/DDBJ whole genome shotgun (WGS) entry which is preliminary data.</text>
</comment>
<dbReference type="GO" id="GO:0005990">
    <property type="term" value="P:lactose catabolic process"/>
    <property type="evidence" value="ECO:0007669"/>
    <property type="project" value="TreeGrafter"/>
</dbReference>
<dbReference type="InterPro" id="IPR006103">
    <property type="entry name" value="Glyco_hydro_2_cat"/>
</dbReference>
<evidence type="ECO:0000256" key="1">
    <source>
        <dbReference type="ARBA" id="ARBA00001412"/>
    </source>
</evidence>
<evidence type="ECO:0000256" key="2">
    <source>
        <dbReference type="ARBA" id="ARBA00012756"/>
    </source>
</evidence>
<dbReference type="InterPro" id="IPR017853">
    <property type="entry name" value="GH"/>
</dbReference>